<accession>A0A1L7X0U5</accession>
<evidence type="ECO:0000313" key="2">
    <source>
        <dbReference type="Proteomes" id="UP000184330"/>
    </source>
</evidence>
<dbReference type="STRING" id="576137.A0A1L7X0U5"/>
<dbReference type="OrthoDB" id="10254945at2759"/>
<evidence type="ECO:0000313" key="1">
    <source>
        <dbReference type="EMBL" id="CZR58630.1"/>
    </source>
</evidence>
<dbReference type="AlphaFoldDB" id="A0A1L7X0U5"/>
<sequence length="359" mass="40389">MAALPSMDAFPAWPPPDPLTEYAKIYGHPPIGQLQNPGFSHAVLKDIVPLKSGYSPLERSQFPTTQQYDDLSAYQRARFLGFAEAELDVMEALALASLKGPSVELPKVELHSCLRRPLWEKPLPKHLALFPIRNGMGGNWEASNPVDALSLGEFRDITDDAIVFDKKPKIEDDTYLQFFRLDPAISEEPRRRQKVEERFSEIRQELEWHLTSCHLDNEAGFTGQHSFGVTTKRNSEQDTRAHVGFELAEPLLNPNIIPADRMACRFKLTCTILHELAHAVWMSTGIRELGFSMENAILVVVKSVWDMLGFGGVPIDSRDRSQRSGPRNRIRSILDPFGAGNLIIADVVKWQMPAVHVES</sequence>
<gene>
    <name evidence="1" type="ORF">PAC_08522</name>
</gene>
<reference evidence="1 2" key="1">
    <citation type="submission" date="2016-03" db="EMBL/GenBank/DDBJ databases">
        <authorList>
            <person name="Ploux O."/>
        </authorList>
    </citation>
    <scope>NUCLEOTIDE SEQUENCE [LARGE SCALE GENOMIC DNA]</scope>
    <source>
        <strain evidence="1 2">UAMH 11012</strain>
    </source>
</reference>
<proteinExistence type="predicted"/>
<name>A0A1L7X0U5_9HELO</name>
<dbReference type="EMBL" id="FJOG01000012">
    <property type="protein sequence ID" value="CZR58630.1"/>
    <property type="molecule type" value="Genomic_DNA"/>
</dbReference>
<dbReference type="Proteomes" id="UP000184330">
    <property type="component" value="Unassembled WGS sequence"/>
</dbReference>
<organism evidence="1 2">
    <name type="scientific">Phialocephala subalpina</name>
    <dbReference type="NCBI Taxonomy" id="576137"/>
    <lineage>
        <taxon>Eukaryota</taxon>
        <taxon>Fungi</taxon>
        <taxon>Dikarya</taxon>
        <taxon>Ascomycota</taxon>
        <taxon>Pezizomycotina</taxon>
        <taxon>Leotiomycetes</taxon>
        <taxon>Helotiales</taxon>
        <taxon>Mollisiaceae</taxon>
        <taxon>Phialocephala</taxon>
        <taxon>Phialocephala fortinii species complex</taxon>
    </lineage>
</organism>
<protein>
    <submittedName>
        <fullName evidence="1">Uncharacterized protein</fullName>
    </submittedName>
</protein>
<keyword evidence="2" id="KW-1185">Reference proteome</keyword>